<evidence type="ECO:0000259" key="8">
    <source>
        <dbReference type="PROSITE" id="PS50011"/>
    </source>
</evidence>
<keyword evidence="2" id="KW-0597">Phosphoprotein</keyword>
<evidence type="ECO:0000256" key="2">
    <source>
        <dbReference type="ARBA" id="ARBA00022553"/>
    </source>
</evidence>
<dbReference type="Pfam" id="PF00069">
    <property type="entry name" value="Pkinase"/>
    <property type="match status" value="1"/>
</dbReference>
<dbReference type="GeneID" id="100160542"/>
<evidence type="ECO:0000259" key="9">
    <source>
        <dbReference type="PROSITE" id="PS51285"/>
    </source>
</evidence>
<dbReference type="PROSITE" id="PS51285">
    <property type="entry name" value="AGC_KINASE_CTER"/>
    <property type="match status" value="1"/>
</dbReference>
<dbReference type="Pfam" id="PF00433">
    <property type="entry name" value="Pkinase_C"/>
    <property type="match status" value="1"/>
</dbReference>
<dbReference type="AlphaFoldDB" id="A0A8R2B763"/>
<protein>
    <submittedName>
        <fullName evidence="10">Uncharacterized protein</fullName>
    </submittedName>
</protein>
<dbReference type="FunFam" id="1.10.510.10:FF:000048">
    <property type="entry name" value="Protein kinase C"/>
    <property type="match status" value="1"/>
</dbReference>
<dbReference type="PROSITE" id="PS00108">
    <property type="entry name" value="PROTEIN_KINASE_ST"/>
    <property type="match status" value="1"/>
</dbReference>
<dbReference type="PROSITE" id="PS50011">
    <property type="entry name" value="PROTEIN_KINASE_DOM"/>
    <property type="match status" value="1"/>
</dbReference>
<name>A0A8R2B763_ACYPI</name>
<dbReference type="PANTHER" id="PTHR24351">
    <property type="entry name" value="RIBOSOMAL PROTEIN S6 KINASE"/>
    <property type="match status" value="1"/>
</dbReference>
<evidence type="ECO:0000313" key="11">
    <source>
        <dbReference type="Proteomes" id="UP000007819"/>
    </source>
</evidence>
<dbReference type="EnsemblMetazoa" id="XM_008186997.1">
    <property type="protein sequence ID" value="XP_008185219.1"/>
    <property type="gene ID" value="LOC100160542"/>
</dbReference>
<evidence type="ECO:0000256" key="5">
    <source>
        <dbReference type="ARBA" id="ARBA00022777"/>
    </source>
</evidence>
<proteinExistence type="predicted"/>
<dbReference type="Gene3D" id="1.10.510.10">
    <property type="entry name" value="Transferase(Phosphotransferase) domain 1"/>
    <property type="match status" value="1"/>
</dbReference>
<keyword evidence="1" id="KW-0723">Serine/threonine-protein kinase</keyword>
<dbReference type="GO" id="GO:0004674">
    <property type="term" value="F:protein serine/threonine kinase activity"/>
    <property type="evidence" value="ECO:0007669"/>
    <property type="project" value="UniProtKB-KW"/>
</dbReference>
<keyword evidence="6 7" id="KW-0067">ATP-binding</keyword>
<accession>A0A8R2B763</accession>
<dbReference type="OrthoDB" id="63267at2759"/>
<organism evidence="10 11">
    <name type="scientific">Acyrthosiphon pisum</name>
    <name type="common">Pea aphid</name>
    <dbReference type="NCBI Taxonomy" id="7029"/>
    <lineage>
        <taxon>Eukaryota</taxon>
        <taxon>Metazoa</taxon>
        <taxon>Ecdysozoa</taxon>
        <taxon>Arthropoda</taxon>
        <taxon>Hexapoda</taxon>
        <taxon>Insecta</taxon>
        <taxon>Pterygota</taxon>
        <taxon>Neoptera</taxon>
        <taxon>Paraneoptera</taxon>
        <taxon>Hemiptera</taxon>
        <taxon>Sternorrhyncha</taxon>
        <taxon>Aphidomorpha</taxon>
        <taxon>Aphidoidea</taxon>
        <taxon>Aphididae</taxon>
        <taxon>Macrosiphini</taxon>
        <taxon>Acyrthosiphon</taxon>
    </lineage>
</organism>
<keyword evidence="4 7" id="KW-0547">Nucleotide-binding</keyword>
<feature type="domain" description="AGC-kinase C-terminal" evidence="9">
    <location>
        <begin position="386"/>
        <end position="450"/>
    </location>
</feature>
<sequence length="605" mass="69066">MGIFCSCSKLQENSTFCKFCRTQFQGLRSQGSTFNQHKSHKNKNLHQLSENNCTNDSVVSDDTKGNCQTSLSTFCSDTALADTNGFSDQNDVIDQPADSVPVENPECKSDAEVGVSCKYSIDDFELMKIIGSGTYATVLMVQHKRSQCIYAMKVIEKECAAKNSDINWIHNEKNVFITVADCPFFVALHCCFQTTSRLFFVMEFVRGGDLLYFMRRKRRLPEDHVRFYAAEISLALNFLHTKGIIYLDLKLENVLLDHEGHIKLADYGLCKKLKWPGEKIDLFCGTPSYMAPEIIRSEPYGFSVDWWALGIILYEMLVGKCPFDIKDVPPNEYYNNITYQKILNNTLNIPEYVSGEAAWVLYGLLNKNAVDRLGCLSDIKDRLFFKSIDWKMLEQKKIRPYFIPRLISDRDLQHFDPEFTNKIIDLKPDDHYGQLSGHGFINFITMGFNGKYTVLLVEKSIYSNVVHKNSSVMADNGFKSIDVLLHKINYLVMLINSDKSTMLKNRTAAASRQIPLPTAYASTFTSNYLLDTNTVDMQSTALAIPKNKKLRQKIMKIKKNMTCRSPVLMTSASNMTLEPRKVSINTTNIIAREEHNMNLKIFKEK</sequence>
<dbReference type="InterPro" id="IPR017892">
    <property type="entry name" value="Pkinase_C"/>
</dbReference>
<dbReference type="GO" id="GO:0005524">
    <property type="term" value="F:ATP binding"/>
    <property type="evidence" value="ECO:0007669"/>
    <property type="project" value="UniProtKB-UniRule"/>
</dbReference>
<reference evidence="11" key="1">
    <citation type="submission" date="2010-06" db="EMBL/GenBank/DDBJ databases">
        <authorList>
            <person name="Jiang H."/>
            <person name="Abraham K."/>
            <person name="Ali S."/>
            <person name="Alsbrooks S.L."/>
            <person name="Anim B.N."/>
            <person name="Anosike U.S."/>
            <person name="Attaway T."/>
            <person name="Bandaranaike D.P."/>
            <person name="Battles P.K."/>
            <person name="Bell S.N."/>
            <person name="Bell A.V."/>
            <person name="Beltran B."/>
            <person name="Bickham C."/>
            <person name="Bustamante Y."/>
            <person name="Caleb T."/>
            <person name="Canada A."/>
            <person name="Cardenas V."/>
            <person name="Carter K."/>
            <person name="Chacko J."/>
            <person name="Chandrabose M.N."/>
            <person name="Chavez D."/>
            <person name="Chavez A."/>
            <person name="Chen L."/>
            <person name="Chu H.-S."/>
            <person name="Claassen K.J."/>
            <person name="Cockrell R."/>
            <person name="Collins M."/>
            <person name="Cooper J.A."/>
            <person name="Cree A."/>
            <person name="Curry S.M."/>
            <person name="Da Y."/>
            <person name="Dao M.D."/>
            <person name="Das B."/>
            <person name="Davila M.-L."/>
            <person name="Davy-Carroll L."/>
            <person name="Denson S."/>
            <person name="Dinh H."/>
            <person name="Ebong V.E."/>
            <person name="Edwards J.R."/>
            <person name="Egan A."/>
            <person name="El-Daye J."/>
            <person name="Escobedo L."/>
            <person name="Fernandez S."/>
            <person name="Fernando P.R."/>
            <person name="Flagg N."/>
            <person name="Forbes L.D."/>
            <person name="Fowler R.G."/>
            <person name="Fu Q."/>
            <person name="Gabisi R.A."/>
            <person name="Ganer J."/>
            <person name="Garbino Pronczuk A."/>
            <person name="Garcia R.M."/>
            <person name="Garner T."/>
            <person name="Garrett T.E."/>
            <person name="Gonzalez D.A."/>
            <person name="Hamid H."/>
            <person name="Hawkins E.S."/>
            <person name="Hirani K."/>
            <person name="Hogues M.E."/>
            <person name="Hollins B."/>
            <person name="Hsiao C.-H."/>
            <person name="Jabil R."/>
            <person name="James M.L."/>
            <person name="Jhangiani S.N."/>
            <person name="Johnson B."/>
            <person name="Johnson Q."/>
            <person name="Joshi V."/>
            <person name="Kalu J.B."/>
            <person name="Kam C."/>
            <person name="Kashfia A."/>
            <person name="Keebler J."/>
            <person name="Kisamo H."/>
            <person name="Kovar C.L."/>
            <person name="Lago L.A."/>
            <person name="Lai C.-Y."/>
            <person name="Laidlaw J."/>
            <person name="Lara F."/>
            <person name="Le T.-K."/>
            <person name="Lee S.L."/>
            <person name="Legall F.H."/>
            <person name="Lemon S.J."/>
            <person name="Lewis L.R."/>
            <person name="Li B."/>
            <person name="Liu Y."/>
            <person name="Liu Y.-S."/>
            <person name="Lopez J."/>
            <person name="Lozado R.J."/>
            <person name="Lu J."/>
            <person name="Madu R.C."/>
            <person name="Maheshwari M."/>
            <person name="Maheshwari R."/>
            <person name="Malloy K."/>
            <person name="Martinez E."/>
            <person name="Mathew T."/>
            <person name="Mercado I.C."/>
            <person name="Mercado C."/>
            <person name="Meyer B."/>
            <person name="Montgomery K."/>
            <person name="Morgan M.B."/>
            <person name="Munidasa M."/>
            <person name="Nazareth L.V."/>
            <person name="Nelson J."/>
            <person name="Ng B.M."/>
            <person name="Nguyen N.B."/>
            <person name="Nguyen P.Q."/>
            <person name="Nguyen T."/>
            <person name="Obregon M."/>
            <person name="Okwuonu G.O."/>
            <person name="Onwere C.G."/>
            <person name="Orozco G."/>
            <person name="Parra A."/>
            <person name="Patel S."/>
            <person name="Patil S."/>
            <person name="Perez A."/>
            <person name="Perez Y."/>
            <person name="Pham C."/>
            <person name="Primus E.L."/>
            <person name="Pu L.-L."/>
            <person name="Puazo M."/>
            <person name="Qin X."/>
            <person name="Quiroz J.B."/>
            <person name="Reese J."/>
            <person name="Richards S."/>
            <person name="Rives C.M."/>
            <person name="Robberts R."/>
            <person name="Ruiz S.J."/>
            <person name="Ruiz M.J."/>
            <person name="Santibanez J."/>
            <person name="Schneider B.W."/>
            <person name="Sisson I."/>
            <person name="Smith M."/>
            <person name="Sodergren E."/>
            <person name="Song X.-Z."/>
            <person name="Song B.B."/>
            <person name="Summersgill H."/>
            <person name="Thelus R."/>
            <person name="Thornton R.D."/>
            <person name="Trejos Z.Y."/>
            <person name="Usmani K."/>
            <person name="Vattathil S."/>
            <person name="Villasana D."/>
            <person name="Walker D.L."/>
            <person name="Wang S."/>
            <person name="Wang K."/>
            <person name="White C.S."/>
            <person name="Williams A.C."/>
            <person name="Williamson J."/>
            <person name="Wilson K."/>
            <person name="Woghiren I.O."/>
            <person name="Woodworth J.R."/>
            <person name="Worley K.C."/>
            <person name="Wright R.A."/>
            <person name="Wu W."/>
            <person name="Young L."/>
            <person name="Zhang L."/>
            <person name="Zhang J."/>
            <person name="Zhu Y."/>
            <person name="Muzny D.M."/>
            <person name="Weinstock G."/>
            <person name="Gibbs R.A."/>
        </authorList>
    </citation>
    <scope>NUCLEOTIDE SEQUENCE [LARGE SCALE GENOMIC DNA]</scope>
    <source>
        <strain evidence="11">LSR1</strain>
    </source>
</reference>
<dbReference type="PROSITE" id="PS00107">
    <property type="entry name" value="PROTEIN_KINASE_ATP"/>
    <property type="match status" value="1"/>
</dbReference>
<evidence type="ECO:0000256" key="3">
    <source>
        <dbReference type="ARBA" id="ARBA00022679"/>
    </source>
</evidence>
<feature type="domain" description="Protein kinase" evidence="8">
    <location>
        <begin position="124"/>
        <end position="385"/>
    </location>
</feature>
<keyword evidence="3" id="KW-0808">Transferase</keyword>
<reference evidence="10" key="2">
    <citation type="submission" date="2022-06" db="UniProtKB">
        <authorList>
            <consortium name="EnsemblMetazoa"/>
        </authorList>
    </citation>
    <scope>IDENTIFICATION</scope>
</reference>
<dbReference type="InterPro" id="IPR008271">
    <property type="entry name" value="Ser/Thr_kinase_AS"/>
</dbReference>
<feature type="binding site" evidence="7">
    <location>
        <position position="162"/>
    </location>
    <ligand>
        <name>ATP</name>
        <dbReference type="ChEBI" id="CHEBI:30616"/>
    </ligand>
</feature>
<evidence type="ECO:0000256" key="6">
    <source>
        <dbReference type="ARBA" id="ARBA00022840"/>
    </source>
</evidence>
<dbReference type="RefSeq" id="XP_008185219.1">
    <property type="nucleotide sequence ID" value="XM_008186997.1"/>
</dbReference>
<dbReference type="SMART" id="SM00220">
    <property type="entry name" value="S_TKc"/>
    <property type="match status" value="1"/>
</dbReference>
<dbReference type="KEGG" id="api:100160542"/>
<evidence type="ECO:0000313" key="10">
    <source>
        <dbReference type="EnsemblMetazoa" id="XP_008185219.1"/>
    </source>
</evidence>
<dbReference type="SUPFAM" id="SSF56112">
    <property type="entry name" value="Protein kinase-like (PK-like)"/>
    <property type="match status" value="1"/>
</dbReference>
<dbReference type="InterPro" id="IPR017441">
    <property type="entry name" value="Protein_kinase_ATP_BS"/>
</dbReference>
<dbReference type="InterPro" id="IPR000719">
    <property type="entry name" value="Prot_kinase_dom"/>
</dbReference>
<evidence type="ECO:0000256" key="1">
    <source>
        <dbReference type="ARBA" id="ARBA00022527"/>
    </source>
</evidence>
<dbReference type="InterPro" id="IPR011009">
    <property type="entry name" value="Kinase-like_dom_sf"/>
</dbReference>
<dbReference type="SMART" id="SM00133">
    <property type="entry name" value="S_TK_X"/>
    <property type="match status" value="1"/>
</dbReference>
<dbReference type="InterPro" id="IPR000961">
    <property type="entry name" value="AGC-kinase_C"/>
</dbReference>
<evidence type="ECO:0000256" key="7">
    <source>
        <dbReference type="PROSITE-ProRule" id="PRU10141"/>
    </source>
</evidence>
<evidence type="ECO:0000256" key="4">
    <source>
        <dbReference type="ARBA" id="ARBA00022741"/>
    </source>
</evidence>
<keyword evidence="5" id="KW-0418">Kinase</keyword>
<dbReference type="Gene3D" id="3.30.200.20">
    <property type="entry name" value="Phosphorylase Kinase, domain 1"/>
    <property type="match status" value="1"/>
</dbReference>
<keyword evidence="11" id="KW-1185">Reference proteome</keyword>
<dbReference type="Proteomes" id="UP000007819">
    <property type="component" value="Chromosome X"/>
</dbReference>